<dbReference type="InterPro" id="IPR011047">
    <property type="entry name" value="Quinoprotein_ADH-like_sf"/>
</dbReference>
<dbReference type="InterPro" id="IPR026444">
    <property type="entry name" value="Secre_tail"/>
</dbReference>
<evidence type="ECO:0000256" key="2">
    <source>
        <dbReference type="SAM" id="SignalP"/>
    </source>
</evidence>
<dbReference type="RefSeq" id="WP_110345549.1">
    <property type="nucleotide sequence ID" value="NZ_QJHL01000001.1"/>
</dbReference>
<protein>
    <recommendedName>
        <fullName evidence="3">Secretion system C-terminal sorting domain-containing protein</fullName>
    </recommendedName>
</protein>
<feature type="chain" id="PRO_5016004026" description="Secretion system C-terminal sorting domain-containing protein" evidence="2">
    <location>
        <begin position="21"/>
        <end position="379"/>
    </location>
</feature>
<evidence type="ECO:0000259" key="3">
    <source>
        <dbReference type="Pfam" id="PF18962"/>
    </source>
</evidence>
<gene>
    <name evidence="4" type="ORF">DMB68_05055</name>
</gene>
<dbReference type="AlphaFoldDB" id="A0A2V4C5C9"/>
<evidence type="ECO:0000313" key="5">
    <source>
        <dbReference type="Proteomes" id="UP000247681"/>
    </source>
</evidence>
<dbReference type="SUPFAM" id="SSF50998">
    <property type="entry name" value="Quinoprotein alcohol dehydrogenase-like"/>
    <property type="match status" value="1"/>
</dbReference>
<evidence type="ECO:0000313" key="4">
    <source>
        <dbReference type="EMBL" id="PXY46541.1"/>
    </source>
</evidence>
<accession>A0A2V4C5C9</accession>
<dbReference type="Pfam" id="PF18962">
    <property type="entry name" value="Por_Secre_tail"/>
    <property type="match status" value="1"/>
</dbReference>
<dbReference type="NCBIfam" id="TIGR04183">
    <property type="entry name" value="Por_Secre_tail"/>
    <property type="match status" value="1"/>
</dbReference>
<dbReference type="EMBL" id="QJHL01000001">
    <property type="protein sequence ID" value="PXY46541.1"/>
    <property type="molecule type" value="Genomic_DNA"/>
</dbReference>
<reference evidence="4 5" key="1">
    <citation type="submission" date="2018-05" db="EMBL/GenBank/DDBJ databases">
        <title>Flavobacterium sp. strain IMCC34758, incomplete genome.</title>
        <authorList>
            <person name="Joung Y."/>
        </authorList>
    </citation>
    <scope>NUCLEOTIDE SEQUENCE [LARGE SCALE GENOMIC DNA]</scope>
    <source>
        <strain evidence="4 5">IMCC34758</strain>
    </source>
</reference>
<name>A0A2V4C5C9_9FLAO</name>
<sequence>MKTKLLFTLLFIAIFSTSYSQQEASDYLSNLEEPSAMINKGNTLYVQGPKKLYEINTASGSPAANVIYTAGTNYYMSNLTISGNIIYISEENYIESTNTYIGSRIIALDTNNLGAPLNVIYNTTQYVSALAITGSTIYFSAETSPDAEDKFTVQVKKIDITNPLVAEVVVNNLTQDKEATDMAFYNNNLMISVGGHSKVFGFDITDPVITVTEYLNNLGFNKGLFVNGNNVFIADGNRIGTKPLNISASLTFVAQNTVYKDQIGSNPPFNANFRDVVLIGDKLYMTLLNQGKVVTIQNANLANDKFNQDLKAVSVSNSKTTLTVTGLENNSQAGIYNLSGQLIASKELSANENSIDISSYSHGVYILKLDHKKSFKFIK</sequence>
<dbReference type="OrthoDB" id="1333964at2"/>
<feature type="domain" description="Secretion system C-terminal sorting" evidence="3">
    <location>
        <begin position="321"/>
        <end position="374"/>
    </location>
</feature>
<keyword evidence="1 2" id="KW-0732">Signal</keyword>
<keyword evidence="5" id="KW-1185">Reference proteome</keyword>
<evidence type="ECO:0000256" key="1">
    <source>
        <dbReference type="ARBA" id="ARBA00022729"/>
    </source>
</evidence>
<proteinExistence type="predicted"/>
<organism evidence="4 5">
    <name type="scientific">Flavobacterium hydrophilum</name>
    <dbReference type="NCBI Taxonomy" id="2211445"/>
    <lineage>
        <taxon>Bacteria</taxon>
        <taxon>Pseudomonadati</taxon>
        <taxon>Bacteroidota</taxon>
        <taxon>Flavobacteriia</taxon>
        <taxon>Flavobacteriales</taxon>
        <taxon>Flavobacteriaceae</taxon>
        <taxon>Flavobacterium</taxon>
    </lineage>
</organism>
<dbReference type="Proteomes" id="UP000247681">
    <property type="component" value="Unassembled WGS sequence"/>
</dbReference>
<comment type="caution">
    <text evidence="4">The sequence shown here is derived from an EMBL/GenBank/DDBJ whole genome shotgun (WGS) entry which is preliminary data.</text>
</comment>
<feature type="signal peptide" evidence="2">
    <location>
        <begin position="1"/>
        <end position="20"/>
    </location>
</feature>